<gene>
    <name evidence="1" type="ORF">QWZ15_09785</name>
</gene>
<dbReference type="Gene3D" id="3.40.1260.10">
    <property type="entry name" value="DsrEFH-like"/>
    <property type="match status" value="1"/>
</dbReference>
<evidence type="ECO:0000313" key="1">
    <source>
        <dbReference type="EMBL" id="MDN3688120.1"/>
    </source>
</evidence>
<organism evidence="1 2">
    <name type="scientific">Cyclobacterium jeungdonense</name>
    <dbReference type="NCBI Taxonomy" id="708087"/>
    <lineage>
        <taxon>Bacteria</taxon>
        <taxon>Pseudomonadati</taxon>
        <taxon>Bacteroidota</taxon>
        <taxon>Cytophagia</taxon>
        <taxon>Cytophagales</taxon>
        <taxon>Cyclobacteriaceae</taxon>
        <taxon>Cyclobacterium</taxon>
    </lineage>
</organism>
<protein>
    <submittedName>
        <fullName evidence="1">DsrE family protein</fullName>
    </submittedName>
</protein>
<keyword evidence="2" id="KW-1185">Reference proteome</keyword>
<proteinExistence type="predicted"/>
<name>A0ABT8C5Q4_9BACT</name>
<dbReference type="Proteomes" id="UP001236663">
    <property type="component" value="Unassembled WGS sequence"/>
</dbReference>
<sequence>MKIYLITFIALLTLGLGLANGQTLEAINETEQAVRKDGKYAMLVMNAQHLKAGIKTGIAFNSKSEKIDFQIVACGMLVKEISEDAELKKLIQNTVSDHGLKILVCGLSIQQFGIDKTLLPEETPITENGLIYMFGLQELGYKSITL</sequence>
<dbReference type="RefSeq" id="WP_163384544.1">
    <property type="nucleotide sequence ID" value="NZ_JAUFQS010000007.1"/>
</dbReference>
<dbReference type="SUPFAM" id="SSF75169">
    <property type="entry name" value="DsrEFH-like"/>
    <property type="match status" value="1"/>
</dbReference>
<evidence type="ECO:0000313" key="2">
    <source>
        <dbReference type="Proteomes" id="UP001236663"/>
    </source>
</evidence>
<dbReference type="EMBL" id="JAUFQS010000007">
    <property type="protein sequence ID" value="MDN3688120.1"/>
    <property type="molecule type" value="Genomic_DNA"/>
</dbReference>
<accession>A0ABT8C5Q4</accession>
<comment type="caution">
    <text evidence="1">The sequence shown here is derived from an EMBL/GenBank/DDBJ whole genome shotgun (WGS) entry which is preliminary data.</text>
</comment>
<reference evidence="2" key="1">
    <citation type="journal article" date="2019" name="Int. J. Syst. Evol. Microbiol.">
        <title>The Global Catalogue of Microorganisms (GCM) 10K type strain sequencing project: providing services to taxonomists for standard genome sequencing and annotation.</title>
        <authorList>
            <consortium name="The Broad Institute Genomics Platform"/>
            <consortium name="The Broad Institute Genome Sequencing Center for Infectious Disease"/>
            <person name="Wu L."/>
            <person name="Ma J."/>
        </authorList>
    </citation>
    <scope>NUCLEOTIDE SEQUENCE [LARGE SCALE GENOMIC DNA]</scope>
    <source>
        <strain evidence="2">CECT 7706</strain>
    </source>
</reference>
<dbReference type="InterPro" id="IPR027396">
    <property type="entry name" value="DsrEFH-like"/>
</dbReference>